<gene>
    <name evidence="1" type="ORF">WMO26_13375</name>
</gene>
<name>A0ABV1E3F3_9FIRM</name>
<dbReference type="InterPro" id="IPR053916">
    <property type="entry name" value="DUF6978"/>
</dbReference>
<protein>
    <recommendedName>
        <fullName evidence="3">Lj965 prophage protein</fullName>
    </recommendedName>
</protein>
<sequence>MNGYTLTQTEAEELLKLAKLSLISILDFPEAGQSKEFDVIGDTSDTVFTVLIYRGKIKLTKYNIGARIKKNSIVLLELHINPSNVHYNPDGSKIVGSHWHIYTEKYGKQLAFPAENVKDENYIINTLAFLDRFNVIKKPEIQYSMDSI</sequence>
<dbReference type="RefSeq" id="WP_349221131.1">
    <property type="nucleotide sequence ID" value="NZ_JBBMFD010000051.1"/>
</dbReference>
<dbReference type="EMBL" id="JBBMFD010000051">
    <property type="protein sequence ID" value="MEQ2441822.1"/>
    <property type="molecule type" value="Genomic_DNA"/>
</dbReference>
<keyword evidence="2" id="KW-1185">Reference proteome</keyword>
<evidence type="ECO:0000313" key="2">
    <source>
        <dbReference type="Proteomes" id="UP001489509"/>
    </source>
</evidence>
<evidence type="ECO:0000313" key="1">
    <source>
        <dbReference type="EMBL" id="MEQ2441822.1"/>
    </source>
</evidence>
<organism evidence="1 2">
    <name type="scientific">Solibaculum intestinale</name>
    <dbReference type="NCBI Taxonomy" id="3133165"/>
    <lineage>
        <taxon>Bacteria</taxon>
        <taxon>Bacillati</taxon>
        <taxon>Bacillota</taxon>
        <taxon>Clostridia</taxon>
        <taxon>Eubacteriales</taxon>
        <taxon>Oscillospiraceae</taxon>
        <taxon>Solibaculum</taxon>
    </lineage>
</organism>
<evidence type="ECO:0008006" key="3">
    <source>
        <dbReference type="Google" id="ProtNLM"/>
    </source>
</evidence>
<dbReference type="Proteomes" id="UP001489509">
    <property type="component" value="Unassembled WGS sequence"/>
</dbReference>
<proteinExistence type="predicted"/>
<accession>A0ABV1E3F3</accession>
<dbReference type="Pfam" id="PF22398">
    <property type="entry name" value="DUF6978"/>
    <property type="match status" value="1"/>
</dbReference>
<reference evidence="1 2" key="1">
    <citation type="submission" date="2024-03" db="EMBL/GenBank/DDBJ databases">
        <title>Human intestinal bacterial collection.</title>
        <authorList>
            <person name="Pauvert C."/>
            <person name="Hitch T.C.A."/>
            <person name="Clavel T."/>
        </authorList>
    </citation>
    <scope>NUCLEOTIDE SEQUENCE [LARGE SCALE GENOMIC DNA]</scope>
    <source>
        <strain evidence="1 2">CLA-JM-H44</strain>
    </source>
</reference>
<comment type="caution">
    <text evidence="1">The sequence shown here is derived from an EMBL/GenBank/DDBJ whole genome shotgun (WGS) entry which is preliminary data.</text>
</comment>